<dbReference type="GO" id="GO:0003677">
    <property type="term" value="F:DNA binding"/>
    <property type="evidence" value="ECO:0007669"/>
    <property type="project" value="InterPro"/>
</dbReference>
<dbReference type="Gene3D" id="1.10.443.10">
    <property type="entry name" value="Intergrase catalytic core"/>
    <property type="match status" value="1"/>
</dbReference>
<reference evidence="3 4" key="1">
    <citation type="submission" date="2020-08" db="EMBL/GenBank/DDBJ databases">
        <title>Genomic Encyclopedia of Type Strains, Phase IV (KMG-IV): sequencing the most valuable type-strain genomes for metagenomic binning, comparative biology and taxonomic classification.</title>
        <authorList>
            <person name="Goeker M."/>
        </authorList>
    </citation>
    <scope>NUCLEOTIDE SEQUENCE [LARGE SCALE GENOMIC DNA]</scope>
    <source>
        <strain evidence="3 4">DSM 102238</strain>
    </source>
</reference>
<evidence type="ECO:0000313" key="4">
    <source>
        <dbReference type="Proteomes" id="UP000542776"/>
    </source>
</evidence>
<dbReference type="EMBL" id="JACIEK010000021">
    <property type="protein sequence ID" value="MBB4000479.1"/>
    <property type="molecule type" value="Genomic_DNA"/>
</dbReference>
<name>A0A7W6H8B2_9HYPH</name>
<evidence type="ECO:0000313" key="3">
    <source>
        <dbReference type="EMBL" id="MBB4000479.1"/>
    </source>
</evidence>
<dbReference type="SUPFAM" id="SSF56349">
    <property type="entry name" value="DNA breaking-rejoining enzymes"/>
    <property type="match status" value="1"/>
</dbReference>
<proteinExistence type="predicted"/>
<evidence type="ECO:0000259" key="2">
    <source>
        <dbReference type="Pfam" id="PF00589"/>
    </source>
</evidence>
<dbReference type="InterPro" id="IPR002104">
    <property type="entry name" value="Integrase_catalytic"/>
</dbReference>
<keyword evidence="4" id="KW-1185">Reference proteome</keyword>
<dbReference type="InterPro" id="IPR013762">
    <property type="entry name" value="Integrase-like_cat_sf"/>
</dbReference>
<comment type="caution">
    <text evidence="3">The sequence shown here is derived from an EMBL/GenBank/DDBJ whole genome shotgun (WGS) entry which is preliminary data.</text>
</comment>
<dbReference type="GO" id="GO:0015074">
    <property type="term" value="P:DNA integration"/>
    <property type="evidence" value="ECO:0007669"/>
    <property type="project" value="InterPro"/>
</dbReference>
<dbReference type="RefSeq" id="WP_281383150.1">
    <property type="nucleotide sequence ID" value="NZ_JACIEK010000021.1"/>
</dbReference>
<dbReference type="GO" id="GO:0006310">
    <property type="term" value="P:DNA recombination"/>
    <property type="evidence" value="ECO:0007669"/>
    <property type="project" value="UniProtKB-KW"/>
</dbReference>
<dbReference type="InterPro" id="IPR011010">
    <property type="entry name" value="DNA_brk_join_enz"/>
</dbReference>
<dbReference type="AlphaFoldDB" id="A0A7W6H8B2"/>
<dbReference type="Pfam" id="PF00589">
    <property type="entry name" value="Phage_integrase"/>
    <property type="match status" value="1"/>
</dbReference>
<evidence type="ECO:0000256" key="1">
    <source>
        <dbReference type="ARBA" id="ARBA00023172"/>
    </source>
</evidence>
<gene>
    <name evidence="3" type="ORF">GGR04_004357</name>
</gene>
<keyword evidence="1" id="KW-0233">DNA recombination</keyword>
<dbReference type="Proteomes" id="UP000542776">
    <property type="component" value="Unassembled WGS sequence"/>
</dbReference>
<feature type="domain" description="Tyr recombinase" evidence="2">
    <location>
        <begin position="39"/>
        <end position="102"/>
    </location>
</feature>
<accession>A0A7W6H8B2</accession>
<protein>
    <submittedName>
        <fullName evidence="3">Integrase</fullName>
    </submittedName>
</protein>
<organism evidence="3 4">
    <name type="scientific">Aureimonas pseudogalii</name>
    <dbReference type="NCBI Taxonomy" id="1744844"/>
    <lineage>
        <taxon>Bacteria</taxon>
        <taxon>Pseudomonadati</taxon>
        <taxon>Pseudomonadota</taxon>
        <taxon>Alphaproteobacteria</taxon>
        <taxon>Hyphomicrobiales</taxon>
        <taxon>Aurantimonadaceae</taxon>
        <taxon>Aureimonas</taxon>
    </lineage>
</organism>
<sequence>MASSVPCRCRRPSSDTLDLVHGLREARKKQGDPLLWEWSRTTAWRDVKGVMRVAGIEGPQATPKGLRHGYGVAAIGAAVPLNMLSKWMGHAAIETTAIYANALGEEQRSIAERMWQ</sequence>